<dbReference type="EnsemblMetazoa" id="CLYHEMT003423.2">
    <property type="protein sequence ID" value="CLYHEMP003423.2"/>
    <property type="gene ID" value="CLYHEMG003423"/>
</dbReference>
<organism evidence="3 4">
    <name type="scientific">Clytia hemisphaerica</name>
    <dbReference type="NCBI Taxonomy" id="252671"/>
    <lineage>
        <taxon>Eukaryota</taxon>
        <taxon>Metazoa</taxon>
        <taxon>Cnidaria</taxon>
        <taxon>Hydrozoa</taxon>
        <taxon>Hydroidolina</taxon>
        <taxon>Leptothecata</taxon>
        <taxon>Obeliida</taxon>
        <taxon>Clytiidae</taxon>
        <taxon>Clytia</taxon>
    </lineage>
</organism>
<feature type="compositionally biased region" description="Polar residues" evidence="2">
    <location>
        <begin position="630"/>
        <end position="639"/>
    </location>
</feature>
<feature type="compositionally biased region" description="Low complexity" evidence="2">
    <location>
        <begin position="641"/>
        <end position="650"/>
    </location>
</feature>
<feature type="compositionally biased region" description="Polar residues" evidence="2">
    <location>
        <begin position="601"/>
        <end position="611"/>
    </location>
</feature>
<dbReference type="Proteomes" id="UP000594262">
    <property type="component" value="Unplaced"/>
</dbReference>
<feature type="coiled-coil region" evidence="1">
    <location>
        <begin position="382"/>
        <end position="430"/>
    </location>
</feature>
<feature type="region of interest" description="Disordered" evidence="2">
    <location>
        <begin position="894"/>
        <end position="932"/>
    </location>
</feature>
<evidence type="ECO:0000313" key="3">
    <source>
        <dbReference type="EnsemblMetazoa" id="CLYHEMP003423.2"/>
    </source>
</evidence>
<dbReference type="AlphaFoldDB" id="A0A7M5TY87"/>
<feature type="compositionally biased region" description="Basic and acidic residues" evidence="2">
    <location>
        <begin position="908"/>
        <end position="923"/>
    </location>
</feature>
<feature type="compositionally biased region" description="Low complexity" evidence="2">
    <location>
        <begin position="659"/>
        <end position="671"/>
    </location>
</feature>
<sequence>MDQQTLDNLLVSQHQLAKKLRALREDKASRHPDPMTLCDELKNIQSQFKINQSKIISFITEPTLTKKLSHDSGVILNHFQSLGSNFSARCGKSKSEILLRKVSTGNSVENVRKTMNSQKDNFIQDVKPDGSHNSGVIPTPPFLSINSPKKHMETVKKITFLEENNGPVLKKTSVENVTGSITAIANVSPKKNVDTSFTKNVDVVSEDNLERSEPSTGAGEISIREDASKEDCRQNTKSLVEIRTNDLNRIPTQLSTRITTDDRTLVKAIESLKIKLAQSEIKCQQHELKMASFSQTLAYKEEVIIELVKRHGLLRSKFQAEEKYLQETLSTKERHLNEIILKIRYESDMKQRELFDAWDKNGYLVQSLKKRDQQLLLEVQARENLEQSLDATQKDFRRSQEDLERALNSLNETENKCKKLEDEKKYLMEERDISINFDEWGASKTNLADYTKSHENMFLDIKNSIDTPPASKSFANTYLELRQSNNVKNKQALVPVEPTILPLKVPLVERGKTMEEFLAKKSFDRLDDCSKDVPMDSIERFNCKIVEKPTTKTMVRETCEPVIFPIRLSTSFENSLSTKERILVKESSTKTIKDNPVMENMATTRTNSYLQEPTKKAARSPSEPTILPLNISNSANSKPTDLLSLDDSSSVPNPNDGLVSSTSSTSNPSKVTKSRIGIREPTEPTILPLNLSVCQHNSQESLVTLQKNITCQDNVKNLSLKPSLDSNLDEDCYVAPKSSFVTTLCKESRKTNIKSKQMVLTPKEPVIKPLNITPSKSYQNHQDVLYEADCHVTPKISFNSTVTDKQFKSPSKNKNIVLAPTEPVIMPLNIKCNRPQPKVQRPINCHQPPKSRSFDFILSLEPLKVQRKNKKLVLTPSEPIIYPLNICRSATSSKVKPGLKIPSSESSDNDKDSNSDNSLDKTIETNYAQHQI</sequence>
<keyword evidence="1" id="KW-0175">Coiled coil</keyword>
<feature type="region of interest" description="Disordered" evidence="2">
    <location>
        <begin position="593"/>
        <end position="679"/>
    </location>
</feature>
<evidence type="ECO:0000313" key="4">
    <source>
        <dbReference type="Proteomes" id="UP000594262"/>
    </source>
</evidence>
<accession>A0A7M5TY87</accession>
<evidence type="ECO:0000256" key="1">
    <source>
        <dbReference type="SAM" id="Coils"/>
    </source>
</evidence>
<protein>
    <submittedName>
        <fullName evidence="3">Uncharacterized protein</fullName>
    </submittedName>
</protein>
<keyword evidence="4" id="KW-1185">Reference proteome</keyword>
<reference evidence="3" key="1">
    <citation type="submission" date="2021-01" db="UniProtKB">
        <authorList>
            <consortium name="EnsemblMetazoa"/>
        </authorList>
    </citation>
    <scope>IDENTIFICATION</scope>
</reference>
<proteinExistence type="predicted"/>
<name>A0A7M5TY87_9CNID</name>
<evidence type="ECO:0000256" key="2">
    <source>
        <dbReference type="SAM" id="MobiDB-lite"/>
    </source>
</evidence>